<dbReference type="EMBL" id="JASBNA010000053">
    <property type="protein sequence ID" value="KAK7679998.1"/>
    <property type="molecule type" value="Genomic_DNA"/>
</dbReference>
<protein>
    <submittedName>
        <fullName evidence="2">Uncharacterized protein</fullName>
    </submittedName>
</protein>
<proteinExistence type="predicted"/>
<comment type="caution">
    <text evidence="2">The sequence shown here is derived from an EMBL/GenBank/DDBJ whole genome shotgun (WGS) entry which is preliminary data.</text>
</comment>
<accession>A0AAW0FR66</accession>
<sequence>MSHMYHSWALPRAVYEQIPEYSARNYAVHSKRGDELAKCKTTHLKPYKCTKGSLLIFILAHIIHYFYHPLYDHLGIQRCVVRVERAREPSGSNNDTIPSAKDTITMYESSEKVFKVNDSKAKCCYVVRFNHTLHQIAPNDIPFKYMDYWFANNFYRLLYTSAITFYHNSYTVVQKYSRRNFRAGYFKDVPVIDGDSRVVIQDDLHVSVSHSRQLIGQKPDIFFQGPLSSEQSAPNPNPYDPKRKRQFAESDILAKYYETRRKKAQSDLSFKIHMRE</sequence>
<dbReference type="AlphaFoldDB" id="A0AAW0FR66"/>
<organism evidence="2 3">
    <name type="scientific">Cerrena zonata</name>
    <dbReference type="NCBI Taxonomy" id="2478898"/>
    <lineage>
        <taxon>Eukaryota</taxon>
        <taxon>Fungi</taxon>
        <taxon>Dikarya</taxon>
        <taxon>Basidiomycota</taxon>
        <taxon>Agaricomycotina</taxon>
        <taxon>Agaricomycetes</taxon>
        <taxon>Polyporales</taxon>
        <taxon>Cerrenaceae</taxon>
        <taxon>Cerrena</taxon>
    </lineage>
</organism>
<evidence type="ECO:0000313" key="3">
    <source>
        <dbReference type="Proteomes" id="UP001385951"/>
    </source>
</evidence>
<evidence type="ECO:0000256" key="1">
    <source>
        <dbReference type="SAM" id="MobiDB-lite"/>
    </source>
</evidence>
<feature type="region of interest" description="Disordered" evidence="1">
    <location>
        <begin position="226"/>
        <end position="246"/>
    </location>
</feature>
<keyword evidence="3" id="KW-1185">Reference proteome</keyword>
<gene>
    <name evidence="2" type="ORF">QCA50_016944</name>
</gene>
<reference evidence="2 3" key="1">
    <citation type="submission" date="2022-09" db="EMBL/GenBank/DDBJ databases">
        <authorList>
            <person name="Palmer J.M."/>
        </authorList>
    </citation>
    <scope>NUCLEOTIDE SEQUENCE [LARGE SCALE GENOMIC DNA]</scope>
    <source>
        <strain evidence="2 3">DSM 7382</strain>
    </source>
</reference>
<dbReference type="Proteomes" id="UP001385951">
    <property type="component" value="Unassembled WGS sequence"/>
</dbReference>
<evidence type="ECO:0000313" key="2">
    <source>
        <dbReference type="EMBL" id="KAK7679998.1"/>
    </source>
</evidence>
<name>A0AAW0FR66_9APHY</name>